<protein>
    <submittedName>
        <fullName evidence="3">Uncharacterized protein</fullName>
    </submittedName>
</protein>
<evidence type="ECO:0000256" key="2">
    <source>
        <dbReference type="SAM" id="Phobius"/>
    </source>
</evidence>
<keyword evidence="6" id="KW-1185">Reference proteome</keyword>
<dbReference type="RefSeq" id="WP_104256910.1">
    <property type="nucleotide sequence ID" value="NZ_PSUD01000015.1"/>
</dbReference>
<evidence type="ECO:0000313" key="6">
    <source>
        <dbReference type="Proteomes" id="UP000239698"/>
    </source>
</evidence>
<keyword evidence="2" id="KW-1133">Transmembrane helix</keyword>
<dbReference type="EMBL" id="PSUL01000015">
    <property type="protein sequence ID" value="PPF14022.1"/>
    <property type="molecule type" value="Genomic_DNA"/>
</dbReference>
<feature type="transmembrane region" description="Helical" evidence="2">
    <location>
        <begin position="64"/>
        <end position="84"/>
    </location>
</feature>
<dbReference type="Proteomes" id="UP000239698">
    <property type="component" value="Unassembled WGS sequence"/>
</dbReference>
<comment type="caution">
    <text evidence="3">The sequence shown here is derived from an EMBL/GenBank/DDBJ whole genome shotgun (WGS) entry which is preliminary data.</text>
</comment>
<dbReference type="AlphaFoldDB" id="A0ABD6W8D1"/>
<accession>A0ABD6W8D1</accession>
<feature type="region of interest" description="Disordered" evidence="1">
    <location>
        <begin position="11"/>
        <end position="30"/>
    </location>
</feature>
<evidence type="ECO:0000313" key="3">
    <source>
        <dbReference type="EMBL" id="PPF14022.1"/>
    </source>
</evidence>
<dbReference type="Proteomes" id="UP000237881">
    <property type="component" value="Unassembled WGS sequence"/>
</dbReference>
<reference evidence="5 6" key="1">
    <citation type="submission" date="2018-02" db="EMBL/GenBank/DDBJ databases">
        <title>Bacteriophage NCPPB3778 and a type I-E CRISPR drive the evolution of the US Biological Select Agent, Rathayibacter toxicus.</title>
        <authorList>
            <person name="Davis E.W.II."/>
            <person name="Tabima J.F."/>
            <person name="Weisberg A.J."/>
            <person name="Lopes L.D."/>
            <person name="Wiseman M.S."/>
            <person name="Wiseman M.S."/>
            <person name="Pupko T."/>
            <person name="Belcher M.S."/>
            <person name="Sechler A.J."/>
            <person name="Tancos M.A."/>
            <person name="Schroeder B.K."/>
            <person name="Murray T.D."/>
            <person name="Luster D.G."/>
            <person name="Schneider W.L."/>
            <person name="Rogers E."/>
            <person name="Andreote F.D."/>
            <person name="Grunwald N.J."/>
            <person name="Putnam M.L."/>
            <person name="Chang J.H."/>
        </authorList>
    </citation>
    <scope>NUCLEOTIDE SEQUENCE [LARGE SCALE GENOMIC DNA]</scope>
    <source>
        <strain evidence="4 6">AY1D6</strain>
        <strain evidence="3 5">AY1I9</strain>
    </source>
</reference>
<evidence type="ECO:0000256" key="1">
    <source>
        <dbReference type="SAM" id="MobiDB-lite"/>
    </source>
</evidence>
<organism evidence="3 5">
    <name type="scientific">Rathayibacter rathayi</name>
    <name type="common">Corynebacterium rathayi</name>
    <dbReference type="NCBI Taxonomy" id="33887"/>
    <lineage>
        <taxon>Bacteria</taxon>
        <taxon>Bacillati</taxon>
        <taxon>Actinomycetota</taxon>
        <taxon>Actinomycetes</taxon>
        <taxon>Micrococcales</taxon>
        <taxon>Microbacteriaceae</taxon>
        <taxon>Rathayibacter</taxon>
    </lineage>
</organism>
<evidence type="ECO:0000313" key="5">
    <source>
        <dbReference type="Proteomes" id="UP000237881"/>
    </source>
</evidence>
<feature type="compositionally biased region" description="Polar residues" evidence="1">
    <location>
        <begin position="19"/>
        <end position="30"/>
    </location>
</feature>
<gene>
    <name evidence="3" type="ORF">C5C04_07920</name>
    <name evidence="4" type="ORF">C5C40_09250</name>
</gene>
<dbReference type="EMBL" id="PSVT01000017">
    <property type="protein sequence ID" value="PPH76400.1"/>
    <property type="molecule type" value="Genomic_DNA"/>
</dbReference>
<keyword evidence="2" id="KW-0472">Membrane</keyword>
<sequence>MIPSAVPEKQVLPLDPTGSAGQSVPAPTQSTVPQAAELAAPLAAEPGAVADDVPAGPALPVGRAAGALAVVGAVIVLLGLLSLWNSSQSWYDYSPVQSVFGPEQYLRVLTDNAIGPFLTVGLTALALAVVLPLLRAPRR</sequence>
<name>A0ABD6W8D1_RATRA</name>
<evidence type="ECO:0000313" key="4">
    <source>
        <dbReference type="EMBL" id="PPH76400.1"/>
    </source>
</evidence>
<proteinExistence type="predicted"/>
<keyword evidence="2" id="KW-0812">Transmembrane</keyword>
<feature type="transmembrane region" description="Helical" evidence="2">
    <location>
        <begin position="113"/>
        <end position="134"/>
    </location>
</feature>